<evidence type="ECO:0000256" key="1">
    <source>
        <dbReference type="SAM" id="Phobius"/>
    </source>
</evidence>
<accession>A0AAD7H348</accession>
<evidence type="ECO:0008006" key="4">
    <source>
        <dbReference type="Google" id="ProtNLM"/>
    </source>
</evidence>
<dbReference type="Proteomes" id="UP001215598">
    <property type="component" value="Unassembled WGS sequence"/>
</dbReference>
<feature type="transmembrane region" description="Helical" evidence="1">
    <location>
        <begin position="29"/>
        <end position="49"/>
    </location>
</feature>
<reference evidence="2" key="1">
    <citation type="submission" date="2023-03" db="EMBL/GenBank/DDBJ databases">
        <title>Massive genome expansion in bonnet fungi (Mycena s.s.) driven by repeated elements and novel gene families across ecological guilds.</title>
        <authorList>
            <consortium name="Lawrence Berkeley National Laboratory"/>
            <person name="Harder C.B."/>
            <person name="Miyauchi S."/>
            <person name="Viragh M."/>
            <person name="Kuo A."/>
            <person name="Thoen E."/>
            <person name="Andreopoulos B."/>
            <person name="Lu D."/>
            <person name="Skrede I."/>
            <person name="Drula E."/>
            <person name="Henrissat B."/>
            <person name="Morin E."/>
            <person name="Kohler A."/>
            <person name="Barry K."/>
            <person name="LaButti K."/>
            <person name="Morin E."/>
            <person name="Salamov A."/>
            <person name="Lipzen A."/>
            <person name="Mereny Z."/>
            <person name="Hegedus B."/>
            <person name="Baldrian P."/>
            <person name="Stursova M."/>
            <person name="Weitz H."/>
            <person name="Taylor A."/>
            <person name="Grigoriev I.V."/>
            <person name="Nagy L.G."/>
            <person name="Martin F."/>
            <person name="Kauserud H."/>
        </authorList>
    </citation>
    <scope>NUCLEOTIDE SEQUENCE</scope>
    <source>
        <strain evidence="2">CBHHK182m</strain>
    </source>
</reference>
<evidence type="ECO:0000313" key="2">
    <source>
        <dbReference type="EMBL" id="KAJ7711194.1"/>
    </source>
</evidence>
<organism evidence="2 3">
    <name type="scientific">Mycena metata</name>
    <dbReference type="NCBI Taxonomy" id="1033252"/>
    <lineage>
        <taxon>Eukaryota</taxon>
        <taxon>Fungi</taxon>
        <taxon>Dikarya</taxon>
        <taxon>Basidiomycota</taxon>
        <taxon>Agaricomycotina</taxon>
        <taxon>Agaricomycetes</taxon>
        <taxon>Agaricomycetidae</taxon>
        <taxon>Agaricales</taxon>
        <taxon>Marasmiineae</taxon>
        <taxon>Mycenaceae</taxon>
        <taxon>Mycena</taxon>
    </lineage>
</organism>
<proteinExistence type="predicted"/>
<comment type="caution">
    <text evidence="2">The sequence shown here is derived from an EMBL/GenBank/DDBJ whole genome shotgun (WGS) entry which is preliminary data.</text>
</comment>
<protein>
    <recommendedName>
        <fullName evidence="4">Transmembrane protein</fullName>
    </recommendedName>
</protein>
<keyword evidence="1" id="KW-1133">Transmembrane helix</keyword>
<feature type="transmembrane region" description="Helical" evidence="1">
    <location>
        <begin position="92"/>
        <end position="112"/>
    </location>
</feature>
<evidence type="ECO:0000313" key="3">
    <source>
        <dbReference type="Proteomes" id="UP001215598"/>
    </source>
</evidence>
<keyword evidence="1" id="KW-0472">Membrane</keyword>
<dbReference type="AlphaFoldDB" id="A0AAD7H348"/>
<keyword evidence="3" id="KW-1185">Reference proteome</keyword>
<gene>
    <name evidence="2" type="ORF">B0H16DRAFT_636534</name>
</gene>
<name>A0AAD7H348_9AGAR</name>
<keyword evidence="1" id="KW-0812">Transmembrane</keyword>
<dbReference type="EMBL" id="JARKIB010000401">
    <property type="protein sequence ID" value="KAJ7711194.1"/>
    <property type="molecule type" value="Genomic_DNA"/>
</dbReference>
<sequence>MKGKCEGDERYASKGRDERVKRLTRGLPLYVLPLPFVLVLFLVSVVVLLEDDARRAFLNCTGWKSQETWSRAKGLRKRISSSYSSSLFIRPLVLRLSSVVIILSFVGVLLLLPR</sequence>